<evidence type="ECO:0000256" key="1">
    <source>
        <dbReference type="SAM" id="MobiDB-lite"/>
    </source>
</evidence>
<dbReference type="InterPro" id="IPR032716">
    <property type="entry name" value="ACC_epsilon"/>
</dbReference>
<dbReference type="Proteomes" id="UP000318693">
    <property type="component" value="Unassembled WGS sequence"/>
</dbReference>
<evidence type="ECO:0000313" key="2">
    <source>
        <dbReference type="EMBL" id="TRW45090.1"/>
    </source>
</evidence>
<dbReference type="GO" id="GO:0003989">
    <property type="term" value="F:acetyl-CoA carboxylase activity"/>
    <property type="evidence" value="ECO:0007669"/>
    <property type="project" value="InterPro"/>
</dbReference>
<dbReference type="GO" id="GO:0004658">
    <property type="term" value="F:propionyl-CoA carboxylase activity"/>
    <property type="evidence" value="ECO:0007669"/>
    <property type="project" value="InterPro"/>
</dbReference>
<accession>A0A552WQQ3</accession>
<comment type="caution">
    <text evidence="2">The sequence shown here is derived from an EMBL/GenBank/DDBJ whole genome shotgun (WGS) entry which is preliminary data.</text>
</comment>
<dbReference type="Pfam" id="PF13822">
    <property type="entry name" value="ACC_epsilon"/>
    <property type="match status" value="1"/>
</dbReference>
<proteinExistence type="predicted"/>
<gene>
    <name evidence="2" type="ORF">FJ693_10835</name>
</gene>
<dbReference type="RefSeq" id="WP_143418554.1">
    <property type="nucleotide sequence ID" value="NZ_VJXR01000029.1"/>
</dbReference>
<organism evidence="2 3">
    <name type="scientific">Georgenia yuyongxinii</name>
    <dbReference type="NCBI Taxonomy" id="2589797"/>
    <lineage>
        <taxon>Bacteria</taxon>
        <taxon>Bacillati</taxon>
        <taxon>Actinomycetota</taxon>
        <taxon>Actinomycetes</taxon>
        <taxon>Micrococcales</taxon>
        <taxon>Bogoriellaceae</taxon>
        <taxon>Georgenia</taxon>
    </lineage>
</organism>
<name>A0A552WQQ3_9MICO</name>
<dbReference type="AlphaFoldDB" id="A0A552WQQ3"/>
<dbReference type="EMBL" id="VJXR01000029">
    <property type="protein sequence ID" value="TRW45090.1"/>
    <property type="molecule type" value="Genomic_DNA"/>
</dbReference>
<feature type="region of interest" description="Disordered" evidence="1">
    <location>
        <begin position="1"/>
        <end position="28"/>
    </location>
</feature>
<protein>
    <submittedName>
        <fullName evidence="2">Acyl-CoA carboxylase subunit epsilon</fullName>
    </submittedName>
</protein>
<sequence length="123" mass="12629">MSTASLAMPPQDAPTSVSPAEWSSGGEDDVVAAALDASDRAALDAGPALMTSPAVRVLRGRPDEVELAALVAGIVAARGRADELGGLPDEAAECVRSRWSERARVLGMAAAPDAGAWRWSLHP</sequence>
<reference evidence="2 3" key="1">
    <citation type="submission" date="2019-07" db="EMBL/GenBank/DDBJ databases">
        <title>Georgenia wutianyii sp. nov. and Georgenia *** sp. nov. isolated from plateau pika (Ochotona curzoniae) in the Qinghai-Tibet plateau of China.</title>
        <authorList>
            <person name="Tian Z."/>
        </authorList>
    </citation>
    <scope>NUCLEOTIDE SEQUENCE [LARGE SCALE GENOMIC DNA]</scope>
    <source>
        <strain evidence="2 3">Z446</strain>
    </source>
</reference>
<evidence type="ECO:0000313" key="3">
    <source>
        <dbReference type="Proteomes" id="UP000318693"/>
    </source>
</evidence>
<keyword evidence="3" id="KW-1185">Reference proteome</keyword>